<feature type="region of interest" description="Disordered" evidence="5">
    <location>
        <begin position="407"/>
        <end position="426"/>
    </location>
</feature>
<dbReference type="Proteomes" id="UP000662931">
    <property type="component" value="Chromosome 3"/>
</dbReference>
<dbReference type="InterPro" id="IPR024958">
    <property type="entry name" value="GRASP_PDZ"/>
</dbReference>
<dbReference type="KEGG" id="bnn:FOA43_002658"/>
<keyword evidence="4" id="KW-0472">Membrane</keyword>
<dbReference type="Pfam" id="PF04495">
    <property type="entry name" value="GRASP55_65"/>
    <property type="match status" value="1"/>
</dbReference>
<dbReference type="RefSeq" id="XP_038778871.1">
    <property type="nucleotide sequence ID" value="XM_038922943.1"/>
</dbReference>
<keyword evidence="3" id="KW-0333">Golgi apparatus</keyword>
<evidence type="ECO:0000313" key="7">
    <source>
        <dbReference type="EMBL" id="QPG75306.1"/>
    </source>
</evidence>
<dbReference type="GO" id="GO:0000139">
    <property type="term" value="C:Golgi membrane"/>
    <property type="evidence" value="ECO:0007669"/>
    <property type="project" value="UniProtKB-SubCell"/>
</dbReference>
<feature type="domain" description="PDZ GRASP-type" evidence="6">
    <location>
        <begin position="192"/>
        <end position="300"/>
    </location>
</feature>
<dbReference type="InterPro" id="IPR036034">
    <property type="entry name" value="PDZ_sf"/>
</dbReference>
<dbReference type="PANTHER" id="PTHR12893">
    <property type="entry name" value="GOLGI REASSEMBLY STACKING PROTEIN GRASP"/>
    <property type="match status" value="1"/>
</dbReference>
<proteinExistence type="predicted"/>
<dbReference type="AlphaFoldDB" id="A0A875S1R4"/>
<organism evidence="7 8">
    <name type="scientific">Eeniella nana</name>
    <name type="common">Yeast</name>
    <name type="synonym">Brettanomyces nanus</name>
    <dbReference type="NCBI Taxonomy" id="13502"/>
    <lineage>
        <taxon>Eukaryota</taxon>
        <taxon>Fungi</taxon>
        <taxon>Dikarya</taxon>
        <taxon>Ascomycota</taxon>
        <taxon>Saccharomycotina</taxon>
        <taxon>Pichiomycetes</taxon>
        <taxon>Pichiales</taxon>
        <taxon>Pichiaceae</taxon>
        <taxon>Brettanomyces</taxon>
    </lineage>
</organism>
<comment type="subcellular location">
    <subcellularLocation>
        <location evidence="1">Golgi apparatus membrane</location>
    </subcellularLocation>
</comment>
<feature type="region of interest" description="Disordered" evidence="5">
    <location>
        <begin position="358"/>
        <end position="401"/>
    </location>
</feature>
<evidence type="ECO:0000256" key="3">
    <source>
        <dbReference type="ARBA" id="ARBA00023034"/>
    </source>
</evidence>
<keyword evidence="8" id="KW-1185">Reference proteome</keyword>
<evidence type="ECO:0000256" key="2">
    <source>
        <dbReference type="ARBA" id="ARBA00022737"/>
    </source>
</evidence>
<name>A0A875S1R4_EENNA</name>
<evidence type="ECO:0000313" key="8">
    <source>
        <dbReference type="Proteomes" id="UP000662931"/>
    </source>
</evidence>
<dbReference type="GeneID" id="62196059"/>
<dbReference type="SUPFAM" id="SSF50156">
    <property type="entry name" value="PDZ domain-like"/>
    <property type="match status" value="1"/>
</dbReference>
<dbReference type="OrthoDB" id="3318at2759"/>
<dbReference type="GO" id="GO:0007030">
    <property type="term" value="P:Golgi organization"/>
    <property type="evidence" value="ECO:0007669"/>
    <property type="project" value="TreeGrafter"/>
</dbReference>
<evidence type="ECO:0000259" key="6">
    <source>
        <dbReference type="PROSITE" id="PS51865"/>
    </source>
</evidence>
<accession>A0A875S1R4</accession>
<dbReference type="InterPro" id="IPR007583">
    <property type="entry name" value="GRASP55_65"/>
</dbReference>
<evidence type="ECO:0000256" key="1">
    <source>
        <dbReference type="ARBA" id="ARBA00004394"/>
    </source>
</evidence>
<dbReference type="EMBL" id="CP064814">
    <property type="protein sequence ID" value="QPG75306.1"/>
    <property type="molecule type" value="Genomic_DNA"/>
</dbReference>
<reference evidence="7" key="1">
    <citation type="submission" date="2020-10" db="EMBL/GenBank/DDBJ databases">
        <authorList>
            <person name="Roach M.J.R."/>
        </authorList>
    </citation>
    <scope>NUCLEOTIDE SEQUENCE</scope>
    <source>
        <strain evidence="7">CBS 1945</strain>
    </source>
</reference>
<evidence type="ECO:0000256" key="4">
    <source>
        <dbReference type="ARBA" id="ARBA00023136"/>
    </source>
</evidence>
<sequence>MFGLAKKFVSSIETQASVYLNSSSSDGRNYTPNTIGLRVVNVEKDSVAEQYGLESWFDFVTSINGRDVLSFFRHGKALDSNPYSGAQPGEVVSMQTSGLIVDPSNVDYSVMLEFLAMEVNDKKNDLVLTTWSAKGGITRDICVPNGEFQAGASELDEVSLDKPDKDGPTVHNSAFRKLKVTFQLTPLSSAFYVWHILRVQQNSPAYVAGIIPDEYILNCEGGKLSTGGEDLLGRVITSVHNKWIQEQQQQIQNSTAVSPCSLVLYMYNHDYDTVRPVTIYPNTQWGGRGLLGCDIGYGLLHRVPEVIGKFQGSESSSKIDLTPGSVVFNQDESLPAATNNLLKPAARAPLFSDSQVHLDDTSIATKPPPKPTRRIKHGSKPSSAKANALEEYFKEEEEKSHAVDNVVRSNGSNDSIATVPLPPKII</sequence>
<evidence type="ECO:0000256" key="5">
    <source>
        <dbReference type="SAM" id="MobiDB-lite"/>
    </source>
</evidence>
<feature type="compositionally biased region" description="Polar residues" evidence="5">
    <location>
        <begin position="407"/>
        <end position="416"/>
    </location>
</feature>
<dbReference type="PANTHER" id="PTHR12893:SF0">
    <property type="entry name" value="GRASP65"/>
    <property type="match status" value="1"/>
</dbReference>
<keyword evidence="2" id="KW-0677">Repeat</keyword>
<dbReference type="PROSITE" id="PS51865">
    <property type="entry name" value="PDZ_GRASP"/>
    <property type="match status" value="1"/>
</dbReference>
<protein>
    <recommendedName>
        <fullName evidence="6">PDZ GRASP-type domain-containing protein</fullName>
    </recommendedName>
</protein>
<dbReference type="Gene3D" id="2.30.42.10">
    <property type="match status" value="2"/>
</dbReference>
<gene>
    <name evidence="7" type="ORF">FOA43_002658</name>
</gene>